<sequence length="49" mass="5679">MPVPKDLSKKGNLRVKFNIKIPTRFDFRVQKGVDSVMSACLQPEVSMRW</sequence>
<evidence type="ECO:0000313" key="1">
    <source>
        <dbReference type="EnsemblPlants" id="Ma06_p15340.1"/>
    </source>
</evidence>
<keyword evidence="2" id="KW-1185">Reference proteome</keyword>
<accession>A0A804JGI1</accession>
<reference evidence="1" key="1">
    <citation type="submission" date="2021-05" db="UniProtKB">
        <authorList>
            <consortium name="EnsemblPlants"/>
        </authorList>
    </citation>
    <scope>IDENTIFICATION</scope>
    <source>
        <strain evidence="1">subsp. malaccensis</strain>
    </source>
</reference>
<name>A0A804JGI1_MUSAM</name>
<dbReference type="Proteomes" id="UP000012960">
    <property type="component" value="Unplaced"/>
</dbReference>
<evidence type="ECO:0000313" key="2">
    <source>
        <dbReference type="Proteomes" id="UP000012960"/>
    </source>
</evidence>
<dbReference type="InParanoid" id="A0A804JGI1"/>
<dbReference type="EnsemblPlants" id="Ma06_t15340.1">
    <property type="protein sequence ID" value="Ma06_p15340.1"/>
    <property type="gene ID" value="Ma06_g15340"/>
</dbReference>
<organism evidence="1 2">
    <name type="scientific">Musa acuminata subsp. malaccensis</name>
    <name type="common">Wild banana</name>
    <name type="synonym">Musa malaccensis</name>
    <dbReference type="NCBI Taxonomy" id="214687"/>
    <lineage>
        <taxon>Eukaryota</taxon>
        <taxon>Viridiplantae</taxon>
        <taxon>Streptophyta</taxon>
        <taxon>Embryophyta</taxon>
        <taxon>Tracheophyta</taxon>
        <taxon>Spermatophyta</taxon>
        <taxon>Magnoliopsida</taxon>
        <taxon>Liliopsida</taxon>
        <taxon>Zingiberales</taxon>
        <taxon>Musaceae</taxon>
        <taxon>Musa</taxon>
    </lineage>
</organism>
<dbReference type="AlphaFoldDB" id="A0A804JGI1"/>
<protein>
    <submittedName>
        <fullName evidence="1">Uncharacterized protein</fullName>
    </submittedName>
</protein>
<proteinExistence type="predicted"/>
<dbReference type="Gramene" id="Ma06_t15340.1">
    <property type="protein sequence ID" value="Ma06_p15340.1"/>
    <property type="gene ID" value="Ma06_g15340"/>
</dbReference>